<dbReference type="Proteomes" id="UP000785653">
    <property type="component" value="Unassembled WGS sequence"/>
</dbReference>
<dbReference type="AlphaFoldDB" id="A0A930Q4S5"/>
<accession>A0A930Q4S5</accession>
<protein>
    <submittedName>
        <fullName evidence="2">Uncharacterized protein</fullName>
    </submittedName>
</protein>
<dbReference type="EMBL" id="JABZXS010000244">
    <property type="protein sequence ID" value="MBF1674302.1"/>
    <property type="molecule type" value="Genomic_DNA"/>
</dbReference>
<organism evidence="2 3">
    <name type="scientific">Rothia mucilaginosa</name>
    <dbReference type="NCBI Taxonomy" id="43675"/>
    <lineage>
        <taxon>Bacteria</taxon>
        <taxon>Bacillati</taxon>
        <taxon>Actinomycetota</taxon>
        <taxon>Actinomycetes</taxon>
        <taxon>Micrococcales</taxon>
        <taxon>Micrococcaceae</taxon>
        <taxon>Rothia</taxon>
    </lineage>
</organism>
<evidence type="ECO:0000256" key="1">
    <source>
        <dbReference type="SAM" id="MobiDB-lite"/>
    </source>
</evidence>
<name>A0A930Q4S5_9MICC</name>
<evidence type="ECO:0000313" key="3">
    <source>
        <dbReference type="Proteomes" id="UP000785653"/>
    </source>
</evidence>
<reference evidence="2" key="1">
    <citation type="submission" date="2020-04" db="EMBL/GenBank/DDBJ databases">
        <title>Deep metagenomics examines the oral microbiome during advanced dental caries in children, revealing novel taxa and co-occurrences with host molecules.</title>
        <authorList>
            <person name="Baker J.L."/>
            <person name="Morton J.T."/>
            <person name="Dinis M."/>
            <person name="Alvarez R."/>
            <person name="Tran N.C."/>
            <person name="Knight R."/>
            <person name="Edlund A."/>
        </authorList>
    </citation>
    <scope>NUCLEOTIDE SEQUENCE</scope>
    <source>
        <strain evidence="2">JCVI_47_bin.3</strain>
    </source>
</reference>
<feature type="non-terminal residue" evidence="2">
    <location>
        <position position="110"/>
    </location>
</feature>
<evidence type="ECO:0000313" key="2">
    <source>
        <dbReference type="EMBL" id="MBF1674302.1"/>
    </source>
</evidence>
<proteinExistence type="predicted"/>
<gene>
    <name evidence="2" type="ORF">HXO65_08895</name>
</gene>
<comment type="caution">
    <text evidence="2">The sequence shown here is derived from an EMBL/GenBank/DDBJ whole genome shotgun (WGS) entry which is preliminary data.</text>
</comment>
<feature type="region of interest" description="Disordered" evidence="1">
    <location>
        <begin position="1"/>
        <end position="61"/>
    </location>
</feature>
<sequence length="110" mass="11932">MAQNEQNWDRENADDQLNEQVMPWSQRAFADDAVEGPVGESAGESAVESVTEEGSLGFSDAPAEVLEDDLSGDLEDGIAHDFADGFDDDSSILPGYIPVWARIALEYGEH</sequence>